<proteinExistence type="predicted"/>
<dbReference type="AlphaFoldDB" id="A0AAV7ULB6"/>
<gene>
    <name evidence="1" type="ORF">NDU88_006547</name>
</gene>
<comment type="caution">
    <text evidence="1">The sequence shown here is derived from an EMBL/GenBank/DDBJ whole genome shotgun (WGS) entry which is preliminary data.</text>
</comment>
<protein>
    <submittedName>
        <fullName evidence="1">Uncharacterized protein</fullName>
    </submittedName>
</protein>
<sequence length="80" mass="9083">MQWLGCMMKVNALAASLRPCFCNNAIIELLDEQGQSEHTNEAIVDNFRRYYTTLYMAQPTADYLEHIAIKNGSQVSRARG</sequence>
<dbReference type="Proteomes" id="UP001066276">
    <property type="component" value="Chromosome 3_1"/>
</dbReference>
<name>A0AAV7ULB6_PLEWA</name>
<dbReference type="EMBL" id="JANPWB010000005">
    <property type="protein sequence ID" value="KAJ1189805.1"/>
    <property type="molecule type" value="Genomic_DNA"/>
</dbReference>
<reference evidence="1" key="1">
    <citation type="journal article" date="2022" name="bioRxiv">
        <title>Sequencing and chromosome-scale assembly of the giantPleurodeles waltlgenome.</title>
        <authorList>
            <person name="Brown T."/>
            <person name="Elewa A."/>
            <person name="Iarovenko S."/>
            <person name="Subramanian E."/>
            <person name="Araus A.J."/>
            <person name="Petzold A."/>
            <person name="Susuki M."/>
            <person name="Suzuki K.-i.T."/>
            <person name="Hayashi T."/>
            <person name="Toyoda A."/>
            <person name="Oliveira C."/>
            <person name="Osipova E."/>
            <person name="Leigh N.D."/>
            <person name="Simon A."/>
            <person name="Yun M.H."/>
        </authorList>
    </citation>
    <scope>NUCLEOTIDE SEQUENCE</scope>
    <source>
        <strain evidence="1">20211129_DDA</strain>
        <tissue evidence="1">Liver</tissue>
    </source>
</reference>
<accession>A0AAV7ULB6</accession>
<evidence type="ECO:0000313" key="2">
    <source>
        <dbReference type="Proteomes" id="UP001066276"/>
    </source>
</evidence>
<keyword evidence="2" id="KW-1185">Reference proteome</keyword>
<organism evidence="1 2">
    <name type="scientific">Pleurodeles waltl</name>
    <name type="common">Iberian ribbed newt</name>
    <dbReference type="NCBI Taxonomy" id="8319"/>
    <lineage>
        <taxon>Eukaryota</taxon>
        <taxon>Metazoa</taxon>
        <taxon>Chordata</taxon>
        <taxon>Craniata</taxon>
        <taxon>Vertebrata</taxon>
        <taxon>Euteleostomi</taxon>
        <taxon>Amphibia</taxon>
        <taxon>Batrachia</taxon>
        <taxon>Caudata</taxon>
        <taxon>Salamandroidea</taxon>
        <taxon>Salamandridae</taxon>
        <taxon>Pleurodelinae</taxon>
        <taxon>Pleurodeles</taxon>
    </lineage>
</organism>
<evidence type="ECO:0000313" key="1">
    <source>
        <dbReference type="EMBL" id="KAJ1189805.1"/>
    </source>
</evidence>